<keyword evidence="2" id="KW-1185">Reference proteome</keyword>
<dbReference type="Proteomes" id="UP000247647">
    <property type="component" value="Unassembled WGS sequence"/>
</dbReference>
<dbReference type="AlphaFoldDB" id="A0A318YRK3"/>
<proteinExistence type="predicted"/>
<sequence>MFARFRDQVWGIWAYSRRSSPGSAPSGAPLRPCWPRQANRTRRGHGLGLAFLLPPTKPIVTLADVFVTAISSAVHQVCLPPFIHPPSQYRSQPVKGVSMLVRGLGDAILIAIPHFLLTACICERQGWR</sequence>
<dbReference type="GeneID" id="37121382"/>
<name>A0A318YRK3_ASPNB</name>
<evidence type="ECO:0000313" key="2">
    <source>
        <dbReference type="Proteomes" id="UP000247647"/>
    </source>
</evidence>
<dbReference type="EMBL" id="KZ821456">
    <property type="protein sequence ID" value="PYH35383.1"/>
    <property type="molecule type" value="Genomic_DNA"/>
</dbReference>
<evidence type="ECO:0000313" key="1">
    <source>
        <dbReference type="EMBL" id="PYH35383.1"/>
    </source>
</evidence>
<protein>
    <submittedName>
        <fullName evidence="1">Uncharacterized protein</fullName>
    </submittedName>
</protein>
<organism evidence="1 2">
    <name type="scientific">Aspergillus neoniger (strain CBS 115656)</name>
    <dbReference type="NCBI Taxonomy" id="1448310"/>
    <lineage>
        <taxon>Eukaryota</taxon>
        <taxon>Fungi</taxon>
        <taxon>Dikarya</taxon>
        <taxon>Ascomycota</taxon>
        <taxon>Pezizomycotina</taxon>
        <taxon>Eurotiomycetes</taxon>
        <taxon>Eurotiomycetidae</taxon>
        <taxon>Eurotiales</taxon>
        <taxon>Aspergillaceae</taxon>
        <taxon>Aspergillus</taxon>
        <taxon>Aspergillus subgen. Circumdati</taxon>
    </lineage>
</organism>
<gene>
    <name evidence="1" type="ORF">BO87DRAFT_27924</name>
</gene>
<accession>A0A318YRK3</accession>
<reference evidence="1" key="1">
    <citation type="submission" date="2016-12" db="EMBL/GenBank/DDBJ databases">
        <title>The genomes of Aspergillus section Nigri reveals drivers in fungal speciation.</title>
        <authorList>
            <consortium name="DOE Joint Genome Institute"/>
            <person name="Vesth T.C."/>
            <person name="Nybo J."/>
            <person name="Theobald S."/>
            <person name="Brandl J."/>
            <person name="Frisvad J.C."/>
            <person name="Nielsen K.F."/>
            <person name="Lyhne E.K."/>
            <person name="Kogle M.E."/>
            <person name="Kuo A."/>
            <person name="Riley R."/>
            <person name="Clum A."/>
            <person name="Nolan M."/>
            <person name="Lipzen A."/>
            <person name="Salamov A."/>
            <person name="Henrissat B."/>
            <person name="Wiebenga A."/>
            <person name="De Vries R.P."/>
            <person name="Grigoriev I.V."/>
            <person name="Mortensen U.H."/>
            <person name="Andersen M.R."/>
            <person name="Baker S.E."/>
        </authorList>
    </citation>
    <scope>NUCLEOTIDE SEQUENCE [LARGE SCALE GENOMIC DNA]</scope>
    <source>
        <strain evidence="1">CBS 115656</strain>
    </source>
</reference>
<dbReference type="RefSeq" id="XP_025480861.1">
    <property type="nucleotide sequence ID" value="XM_025618926.1"/>
</dbReference>